<keyword evidence="9 11" id="KW-0496">Mitochondrion</keyword>
<reference evidence="12 13" key="1">
    <citation type="submission" date="2023-11" db="EMBL/GenBank/DDBJ databases">
        <title>Dfirmibasis_genome.</title>
        <authorList>
            <person name="Edelbroek B."/>
            <person name="Kjellin J."/>
            <person name="Jerlstrom-Hultqvist J."/>
            <person name="Soderbom F."/>
        </authorList>
    </citation>
    <scope>NUCLEOTIDE SEQUENCE [LARGE SCALE GENOMIC DNA]</scope>
    <source>
        <strain evidence="12 13">TNS-C-14</strain>
    </source>
</reference>
<evidence type="ECO:0000256" key="5">
    <source>
        <dbReference type="ARBA" id="ARBA00022692"/>
    </source>
</evidence>
<accession>A0AAN7U9X2</accession>
<dbReference type="PANTHER" id="PTHR12119:SF2">
    <property type="entry name" value="CYTOCHROME B-C1 COMPLEX SUBUNIT 8"/>
    <property type="match status" value="1"/>
</dbReference>
<keyword evidence="4 11" id="KW-0679">Respiratory chain</keyword>
<dbReference type="GO" id="GO:0045275">
    <property type="term" value="C:respiratory chain complex III"/>
    <property type="evidence" value="ECO:0007669"/>
    <property type="project" value="UniProtKB-UniRule"/>
</dbReference>
<comment type="caution">
    <text evidence="12">The sequence shown here is derived from an EMBL/GenBank/DDBJ whole genome shotgun (WGS) entry which is preliminary data.</text>
</comment>
<dbReference type="Proteomes" id="UP001344447">
    <property type="component" value="Unassembled WGS sequence"/>
</dbReference>
<comment type="subunit">
    <text evidence="11">Component of the ubiquinol-cytochrome c oxidoreductase (cytochrome b-c1 complex, complex III, CIII), a multisubunit enzyme composed of 3 respiratory subunits cytochrome b, cytochrome c1 and Rieske protein, 2 core protein subunits, and additional low-molecular weight protein subunits. The complex exists as an obligatory dimer and forms supercomplexes (SCs) in the inner mitochondrial membrane with cytochrome c oxidase (complex IV, CIV).</text>
</comment>
<evidence type="ECO:0000313" key="12">
    <source>
        <dbReference type="EMBL" id="KAK5584036.1"/>
    </source>
</evidence>
<dbReference type="GO" id="GO:0005743">
    <property type="term" value="C:mitochondrial inner membrane"/>
    <property type="evidence" value="ECO:0007669"/>
    <property type="project" value="UniProtKB-SubCell"/>
</dbReference>
<dbReference type="PANTHER" id="PTHR12119">
    <property type="entry name" value="UBIQUINOL-CYTOCHROME C REDUCTASE COMPLEX UBIQUINONE-BINDING PROTEIN QP-C"/>
    <property type="match status" value="1"/>
</dbReference>
<gene>
    <name evidence="12" type="ORF">RB653_005643</name>
</gene>
<evidence type="ECO:0000313" key="13">
    <source>
        <dbReference type="Proteomes" id="UP001344447"/>
    </source>
</evidence>
<dbReference type="InterPro" id="IPR036642">
    <property type="entry name" value="Cyt_bc1_su8_sf"/>
</dbReference>
<name>A0AAN7U9X2_9MYCE</name>
<keyword evidence="3 11" id="KW-0813">Transport</keyword>
<evidence type="ECO:0000256" key="8">
    <source>
        <dbReference type="ARBA" id="ARBA00022989"/>
    </source>
</evidence>
<evidence type="ECO:0000256" key="7">
    <source>
        <dbReference type="ARBA" id="ARBA00022982"/>
    </source>
</evidence>
<organism evidence="12 13">
    <name type="scientific">Dictyostelium firmibasis</name>
    <dbReference type="NCBI Taxonomy" id="79012"/>
    <lineage>
        <taxon>Eukaryota</taxon>
        <taxon>Amoebozoa</taxon>
        <taxon>Evosea</taxon>
        <taxon>Eumycetozoa</taxon>
        <taxon>Dictyostelia</taxon>
        <taxon>Dictyosteliales</taxon>
        <taxon>Dictyosteliaceae</taxon>
        <taxon>Dictyostelium</taxon>
    </lineage>
</organism>
<dbReference type="InterPro" id="IPR004205">
    <property type="entry name" value="Cyt_bc1_su8"/>
</dbReference>
<dbReference type="GO" id="GO:0006122">
    <property type="term" value="P:mitochondrial electron transport, ubiquinol to cytochrome c"/>
    <property type="evidence" value="ECO:0007669"/>
    <property type="project" value="UniProtKB-UniRule"/>
</dbReference>
<proteinExistence type="inferred from homology"/>
<comment type="similarity">
    <text evidence="2 11">Belongs to the UQCRQ/QCR8 family.</text>
</comment>
<comment type="function">
    <text evidence="11">Component of the ubiquinol-cytochrome c oxidoreductase, a multisubunit transmembrane complex that is part of the mitochondrial electron transport chain which drives oxidative phosphorylation. The complex plays an important role in the uptake of multiple carbon sources present in different host niches.</text>
</comment>
<evidence type="ECO:0000256" key="4">
    <source>
        <dbReference type="ARBA" id="ARBA00022660"/>
    </source>
</evidence>
<dbReference type="Pfam" id="PF02939">
    <property type="entry name" value="UcrQ"/>
    <property type="match status" value="1"/>
</dbReference>
<keyword evidence="7 11" id="KW-0249">Electron transport</keyword>
<evidence type="ECO:0000256" key="9">
    <source>
        <dbReference type="ARBA" id="ARBA00023128"/>
    </source>
</evidence>
<dbReference type="Gene3D" id="1.20.5.210">
    <property type="entry name" value="Cytochrome b-c1 complex subunit 8"/>
    <property type="match status" value="1"/>
</dbReference>
<dbReference type="EMBL" id="JAVFKY010000001">
    <property type="protein sequence ID" value="KAK5584036.1"/>
    <property type="molecule type" value="Genomic_DNA"/>
</dbReference>
<keyword evidence="6 11" id="KW-0999">Mitochondrion inner membrane</keyword>
<dbReference type="SUPFAM" id="SSF81508">
    <property type="entry name" value="Ubiquinone-binding protein QP-C of cytochrome bc1 complex (Ubiquinol-cytochrome c reductase)"/>
    <property type="match status" value="1"/>
</dbReference>
<evidence type="ECO:0000256" key="1">
    <source>
        <dbReference type="ARBA" id="ARBA00004434"/>
    </source>
</evidence>
<protein>
    <recommendedName>
        <fullName evidence="11">Cytochrome b-c1 complex subunit 8</fullName>
    </recommendedName>
    <alternativeName>
        <fullName evidence="11">Complex III subunit 8</fullName>
    </alternativeName>
</protein>
<evidence type="ECO:0000256" key="2">
    <source>
        <dbReference type="ARBA" id="ARBA00007668"/>
    </source>
</evidence>
<evidence type="ECO:0000256" key="3">
    <source>
        <dbReference type="ARBA" id="ARBA00022448"/>
    </source>
</evidence>
<keyword evidence="8" id="KW-1133">Transmembrane helix</keyword>
<sequence length="73" mass="8662">MGQASKVFGKHITYSVSPFQQKLFVNYFKNAIPHLRRGVKDNFLCSVPYFAALYITVNWANETYHNEMKDHWY</sequence>
<keyword evidence="5" id="KW-0812">Transmembrane</keyword>
<dbReference type="AlphaFoldDB" id="A0AAN7U9X2"/>
<evidence type="ECO:0000256" key="10">
    <source>
        <dbReference type="ARBA" id="ARBA00023136"/>
    </source>
</evidence>
<evidence type="ECO:0000256" key="6">
    <source>
        <dbReference type="ARBA" id="ARBA00022792"/>
    </source>
</evidence>
<comment type="subcellular location">
    <subcellularLocation>
        <location evidence="1 11">Mitochondrion inner membrane</location>
        <topology evidence="1 11">Single-pass membrane protein</topology>
    </subcellularLocation>
</comment>
<keyword evidence="10" id="KW-0472">Membrane</keyword>
<evidence type="ECO:0000256" key="11">
    <source>
        <dbReference type="RuleBase" id="RU368118"/>
    </source>
</evidence>
<keyword evidence="13" id="KW-1185">Reference proteome</keyword>